<dbReference type="Proteomes" id="UP000182054">
    <property type="component" value="Unassembled WGS sequence"/>
</dbReference>
<reference evidence="2 3" key="1">
    <citation type="submission" date="2016-10" db="EMBL/GenBank/DDBJ databases">
        <authorList>
            <person name="de Groot N.N."/>
        </authorList>
    </citation>
    <scope>NUCLEOTIDE SEQUENCE [LARGE SCALE GENOMIC DNA]</scope>
    <source>
        <strain evidence="2 3">DSM 44908</strain>
    </source>
</reference>
<name>A0A1I0SS92_9NOCA</name>
<dbReference type="AlphaFoldDB" id="A0A1I0SS92"/>
<dbReference type="OrthoDB" id="4772335at2"/>
<dbReference type="Pfam" id="PF06445">
    <property type="entry name" value="GyrI-like"/>
    <property type="match status" value="1"/>
</dbReference>
<accession>A0A1I0SS92</accession>
<dbReference type="InterPro" id="IPR011256">
    <property type="entry name" value="Reg_factor_effector_dom_sf"/>
</dbReference>
<dbReference type="Gene3D" id="3.20.80.10">
    <property type="entry name" value="Regulatory factor, effector binding domain"/>
    <property type="match status" value="1"/>
</dbReference>
<dbReference type="SUPFAM" id="SSF55136">
    <property type="entry name" value="Probable bacterial effector-binding domain"/>
    <property type="match status" value="1"/>
</dbReference>
<evidence type="ECO:0000259" key="1">
    <source>
        <dbReference type="Pfam" id="PF06445"/>
    </source>
</evidence>
<evidence type="ECO:0000313" key="2">
    <source>
        <dbReference type="EMBL" id="SFA42273.1"/>
    </source>
</evidence>
<evidence type="ECO:0000313" key="3">
    <source>
        <dbReference type="Proteomes" id="UP000182054"/>
    </source>
</evidence>
<feature type="domain" description="GyrI-like small molecule binding" evidence="1">
    <location>
        <begin position="19"/>
        <end position="196"/>
    </location>
</feature>
<dbReference type="RefSeq" id="WP_074921768.1">
    <property type="nucleotide sequence ID" value="NZ_FOJN01000002.1"/>
</dbReference>
<sequence length="203" mass="22811">MPFDPRRELVGYSARRCRVDLLELPARHYLAVDGSGDPNTSSSYADALASLYPVTYGLKFLSSRELGRAYRVPPLEALWWADDMEAFTAGRNKDRWHWTVLTVVPEWITAEHLETVLGRVRDRAGGPPPRTVDLRTVEEGTIVQTLHVGPYDDEGPVIAAMHDDAAARGRSLTGRHHEIYLNDARRTAPERLRTILRQPVTGS</sequence>
<dbReference type="EMBL" id="FOJN01000002">
    <property type="protein sequence ID" value="SFA42273.1"/>
    <property type="molecule type" value="Genomic_DNA"/>
</dbReference>
<protein>
    <recommendedName>
        <fullName evidence="1">GyrI-like small molecule binding domain-containing protein</fullName>
    </recommendedName>
</protein>
<organism evidence="2 3">
    <name type="scientific">Rhodococcoides kroppenstedtii</name>
    <dbReference type="NCBI Taxonomy" id="293050"/>
    <lineage>
        <taxon>Bacteria</taxon>
        <taxon>Bacillati</taxon>
        <taxon>Actinomycetota</taxon>
        <taxon>Actinomycetes</taxon>
        <taxon>Mycobacteriales</taxon>
        <taxon>Nocardiaceae</taxon>
        <taxon>Rhodococcoides</taxon>
    </lineage>
</organism>
<dbReference type="GeneID" id="85484691"/>
<dbReference type="InterPro" id="IPR029442">
    <property type="entry name" value="GyrI-like"/>
</dbReference>
<gene>
    <name evidence="2" type="ORF">SAMN05444374_102222</name>
</gene>
<proteinExistence type="predicted"/>